<feature type="compositionally biased region" description="Low complexity" evidence="1">
    <location>
        <begin position="155"/>
        <end position="175"/>
    </location>
</feature>
<protein>
    <submittedName>
        <fullName evidence="2">Uncharacterized protein</fullName>
    </submittedName>
</protein>
<keyword evidence="3" id="KW-1185">Reference proteome</keyword>
<dbReference type="Proteomes" id="UP000780801">
    <property type="component" value="Unassembled WGS sequence"/>
</dbReference>
<evidence type="ECO:0000256" key="1">
    <source>
        <dbReference type="SAM" id="MobiDB-lite"/>
    </source>
</evidence>
<evidence type="ECO:0000313" key="3">
    <source>
        <dbReference type="Proteomes" id="UP000780801"/>
    </source>
</evidence>
<feature type="region of interest" description="Disordered" evidence="1">
    <location>
        <begin position="155"/>
        <end position="187"/>
    </location>
</feature>
<dbReference type="OrthoDB" id="2433694at2759"/>
<proteinExistence type="predicted"/>
<feature type="non-terminal residue" evidence="2">
    <location>
        <position position="187"/>
    </location>
</feature>
<dbReference type="AlphaFoldDB" id="A0A9P6KFZ0"/>
<comment type="caution">
    <text evidence="2">The sequence shown here is derived from an EMBL/GenBank/DDBJ whole genome shotgun (WGS) entry which is preliminary data.</text>
</comment>
<reference evidence="2" key="1">
    <citation type="journal article" date="2020" name="Fungal Divers.">
        <title>Resolving the Mortierellaceae phylogeny through synthesis of multi-gene phylogenetics and phylogenomics.</title>
        <authorList>
            <person name="Vandepol N."/>
            <person name="Liber J."/>
            <person name="Desiro A."/>
            <person name="Na H."/>
            <person name="Kennedy M."/>
            <person name="Barry K."/>
            <person name="Grigoriev I.V."/>
            <person name="Miller A.N."/>
            <person name="O'Donnell K."/>
            <person name="Stajich J.E."/>
            <person name="Bonito G."/>
        </authorList>
    </citation>
    <scope>NUCLEOTIDE SEQUENCE</scope>
    <source>
        <strain evidence="2">KOD1015</strain>
    </source>
</reference>
<organism evidence="2 3">
    <name type="scientific">Lunasporangiospora selenospora</name>
    <dbReference type="NCBI Taxonomy" id="979761"/>
    <lineage>
        <taxon>Eukaryota</taxon>
        <taxon>Fungi</taxon>
        <taxon>Fungi incertae sedis</taxon>
        <taxon>Mucoromycota</taxon>
        <taxon>Mortierellomycotina</taxon>
        <taxon>Mortierellomycetes</taxon>
        <taxon>Mortierellales</taxon>
        <taxon>Mortierellaceae</taxon>
        <taxon>Lunasporangiospora</taxon>
    </lineage>
</organism>
<feature type="region of interest" description="Disordered" evidence="1">
    <location>
        <begin position="1"/>
        <end position="30"/>
    </location>
</feature>
<dbReference type="EMBL" id="JAABOA010000754">
    <property type="protein sequence ID" value="KAF9583272.1"/>
    <property type="molecule type" value="Genomic_DNA"/>
</dbReference>
<name>A0A9P6KFZ0_9FUNG</name>
<feature type="compositionally biased region" description="Polar residues" evidence="1">
    <location>
        <begin position="1"/>
        <end position="10"/>
    </location>
</feature>
<gene>
    <name evidence="2" type="ORF">BGW38_009867</name>
</gene>
<evidence type="ECO:0000313" key="2">
    <source>
        <dbReference type="EMBL" id="KAF9583272.1"/>
    </source>
</evidence>
<feature type="compositionally biased region" description="Low complexity" evidence="1">
    <location>
        <begin position="21"/>
        <end position="30"/>
    </location>
</feature>
<accession>A0A9P6KFZ0</accession>
<sequence length="187" mass="19425">MQSPSGSIQSPRPPVGARTPSSTSAATATSSVPFDKELMTSLHVMLNQLGEVERQGLVMFHKIEESFKHPYSQNDAIADTANLTTQLDTLMDQAKSTGFGALTLLPTSPTVVSTPSASSSFVHAPTPKPTFLSPRMQNHIHNNLNIQLGPAANASATATTTANPAGAMTTPGTGSNLADTPMLSPGV</sequence>